<keyword evidence="2" id="KW-0238">DNA-binding</keyword>
<dbReference type="EMBL" id="BAABBQ010000001">
    <property type="protein sequence ID" value="GAA4018956.1"/>
    <property type="molecule type" value="Genomic_DNA"/>
</dbReference>
<evidence type="ECO:0000256" key="3">
    <source>
        <dbReference type="ARBA" id="ARBA00023163"/>
    </source>
</evidence>
<name>A0ABP7SZW8_9SPHN</name>
<feature type="domain" description="HTH crp-type" evidence="4">
    <location>
        <begin position="156"/>
        <end position="231"/>
    </location>
</feature>
<evidence type="ECO:0000256" key="1">
    <source>
        <dbReference type="ARBA" id="ARBA00023015"/>
    </source>
</evidence>
<protein>
    <submittedName>
        <fullName evidence="5">Crp/Fnr family transcriptional regulator</fullName>
    </submittedName>
</protein>
<dbReference type="PROSITE" id="PS51063">
    <property type="entry name" value="HTH_CRP_2"/>
    <property type="match status" value="1"/>
</dbReference>
<dbReference type="InterPro" id="IPR012318">
    <property type="entry name" value="HTH_CRP"/>
</dbReference>
<gene>
    <name evidence="5" type="ORF">GCM10022280_18290</name>
</gene>
<dbReference type="Gene3D" id="1.10.10.10">
    <property type="entry name" value="Winged helix-like DNA-binding domain superfamily/Winged helix DNA-binding domain"/>
    <property type="match status" value="1"/>
</dbReference>
<evidence type="ECO:0000256" key="2">
    <source>
        <dbReference type="ARBA" id="ARBA00023125"/>
    </source>
</evidence>
<reference evidence="6" key="1">
    <citation type="journal article" date="2019" name="Int. J. Syst. Evol. Microbiol.">
        <title>The Global Catalogue of Microorganisms (GCM) 10K type strain sequencing project: providing services to taxonomists for standard genome sequencing and annotation.</title>
        <authorList>
            <consortium name="The Broad Institute Genomics Platform"/>
            <consortium name="The Broad Institute Genome Sequencing Center for Infectious Disease"/>
            <person name="Wu L."/>
            <person name="Ma J."/>
        </authorList>
    </citation>
    <scope>NUCLEOTIDE SEQUENCE [LARGE SCALE GENOMIC DNA]</scope>
    <source>
        <strain evidence="6">JCM 17563</strain>
    </source>
</reference>
<comment type="caution">
    <text evidence="5">The sequence shown here is derived from an EMBL/GenBank/DDBJ whole genome shotgun (WGS) entry which is preliminary data.</text>
</comment>
<dbReference type="SUPFAM" id="SSF51206">
    <property type="entry name" value="cAMP-binding domain-like"/>
    <property type="match status" value="1"/>
</dbReference>
<dbReference type="Gene3D" id="2.60.120.10">
    <property type="entry name" value="Jelly Rolls"/>
    <property type="match status" value="1"/>
</dbReference>
<dbReference type="PANTHER" id="PTHR24567">
    <property type="entry name" value="CRP FAMILY TRANSCRIPTIONAL REGULATORY PROTEIN"/>
    <property type="match status" value="1"/>
</dbReference>
<keyword evidence="1" id="KW-0805">Transcription regulation</keyword>
<keyword evidence="6" id="KW-1185">Reference proteome</keyword>
<dbReference type="SUPFAM" id="SSF46785">
    <property type="entry name" value="Winged helix' DNA-binding domain"/>
    <property type="match status" value="1"/>
</dbReference>
<dbReference type="InterPro" id="IPR050397">
    <property type="entry name" value="Env_Response_Regulators"/>
</dbReference>
<accession>A0ABP7SZW8</accession>
<dbReference type="SMART" id="SM00419">
    <property type="entry name" value="HTH_CRP"/>
    <property type="match status" value="1"/>
</dbReference>
<proteinExistence type="predicted"/>
<dbReference type="Pfam" id="PF13545">
    <property type="entry name" value="HTH_Crp_2"/>
    <property type="match status" value="1"/>
</dbReference>
<dbReference type="InterPro" id="IPR014710">
    <property type="entry name" value="RmlC-like_jellyroll"/>
</dbReference>
<dbReference type="RefSeq" id="WP_344707109.1">
    <property type="nucleotide sequence ID" value="NZ_BAABBQ010000001.1"/>
</dbReference>
<dbReference type="Proteomes" id="UP001500235">
    <property type="component" value="Unassembled WGS sequence"/>
</dbReference>
<dbReference type="InterPro" id="IPR036390">
    <property type="entry name" value="WH_DNA-bd_sf"/>
</dbReference>
<dbReference type="InterPro" id="IPR036388">
    <property type="entry name" value="WH-like_DNA-bd_sf"/>
</dbReference>
<dbReference type="CDD" id="cd00038">
    <property type="entry name" value="CAP_ED"/>
    <property type="match status" value="1"/>
</dbReference>
<dbReference type="InterPro" id="IPR000595">
    <property type="entry name" value="cNMP-bd_dom"/>
</dbReference>
<keyword evidence="3" id="KW-0804">Transcription</keyword>
<dbReference type="PANTHER" id="PTHR24567:SF68">
    <property type="entry name" value="DNA-BINDING TRANSCRIPTIONAL DUAL REGULATOR CRP"/>
    <property type="match status" value="1"/>
</dbReference>
<dbReference type="InterPro" id="IPR018490">
    <property type="entry name" value="cNMP-bd_dom_sf"/>
</dbReference>
<organism evidence="5 6">
    <name type="scientific">Sphingomonas swuensis</name>
    <dbReference type="NCBI Taxonomy" id="977800"/>
    <lineage>
        <taxon>Bacteria</taxon>
        <taxon>Pseudomonadati</taxon>
        <taxon>Pseudomonadota</taxon>
        <taxon>Alphaproteobacteria</taxon>
        <taxon>Sphingomonadales</taxon>
        <taxon>Sphingomonadaceae</taxon>
        <taxon>Sphingomonas</taxon>
    </lineage>
</organism>
<dbReference type="Pfam" id="PF00027">
    <property type="entry name" value="cNMP_binding"/>
    <property type="match status" value="1"/>
</dbReference>
<evidence type="ECO:0000313" key="6">
    <source>
        <dbReference type="Proteomes" id="UP001500235"/>
    </source>
</evidence>
<evidence type="ECO:0000259" key="4">
    <source>
        <dbReference type="PROSITE" id="PS51063"/>
    </source>
</evidence>
<evidence type="ECO:0000313" key="5">
    <source>
        <dbReference type="EMBL" id="GAA4018956.1"/>
    </source>
</evidence>
<sequence length="251" mass="27704">MTAVIAGARIDGAQLLVDKLSSRHPLDEEDRDALRNLPCTVQVANPNQYLIHEGQLAGRCSFLLSGFAIRYKIVAGDRRQIVAILIRGDFVDLQNSMLGFADHSVQMLTRGKIASVSSRNLWALVRARTNIAEALWFDTSLDTAVLHEWLASLGRRDARSRIAHLLCEFAVRMKVAGLATGVECGLPMSQEQLADTIGLAPAYVNRTLKQLEDDGLIYRVTPRSITIADWDELSEVGDFTSDYLHLAAEDA</sequence>